<dbReference type="Proteomes" id="UP000642993">
    <property type="component" value="Unassembled WGS sequence"/>
</dbReference>
<feature type="signal peptide" evidence="1">
    <location>
        <begin position="1"/>
        <end position="26"/>
    </location>
</feature>
<evidence type="ECO:0000256" key="1">
    <source>
        <dbReference type="SAM" id="SignalP"/>
    </source>
</evidence>
<name>A0A927JF83_9ACTN</name>
<dbReference type="InterPro" id="IPR024520">
    <property type="entry name" value="DUF3558"/>
</dbReference>
<dbReference type="RefSeq" id="WP_192040300.1">
    <property type="nucleotide sequence ID" value="NZ_JACYWE010000011.1"/>
</dbReference>
<dbReference type="AlphaFoldDB" id="A0A927JF83"/>
<dbReference type="Pfam" id="PF12079">
    <property type="entry name" value="DUF3558"/>
    <property type="match status" value="1"/>
</dbReference>
<accession>A0A927JF83</accession>
<evidence type="ECO:0000313" key="2">
    <source>
        <dbReference type="EMBL" id="MBD8507837.1"/>
    </source>
</evidence>
<dbReference type="EMBL" id="JACYWE010000011">
    <property type="protein sequence ID" value="MBD8507837.1"/>
    <property type="molecule type" value="Genomic_DNA"/>
</dbReference>
<feature type="chain" id="PRO_5039723649" evidence="1">
    <location>
        <begin position="27"/>
        <end position="186"/>
    </location>
</feature>
<comment type="caution">
    <text evidence="2">The sequence shown here is derived from an EMBL/GenBank/DDBJ whole genome shotgun (WGS) entry which is preliminary data.</text>
</comment>
<keyword evidence="3" id="KW-1185">Reference proteome</keyword>
<evidence type="ECO:0000313" key="3">
    <source>
        <dbReference type="Proteomes" id="UP000642993"/>
    </source>
</evidence>
<proteinExistence type="predicted"/>
<dbReference type="PROSITE" id="PS51257">
    <property type="entry name" value="PROKAR_LIPOPROTEIN"/>
    <property type="match status" value="1"/>
</dbReference>
<reference evidence="2" key="1">
    <citation type="submission" date="2020-09" db="EMBL/GenBank/DDBJ databases">
        <title>Hoyosella lacisalsi sp. nov., a halotolerant actinobacterium isolated from soil of Lake Gudzhirganskoe.</title>
        <authorList>
            <person name="Yang Q."/>
            <person name="Guo P.Y."/>
            <person name="Liu S.W."/>
            <person name="Li F.N."/>
            <person name="Sun C.H."/>
        </authorList>
    </citation>
    <scope>NUCLEOTIDE SEQUENCE</scope>
    <source>
        <strain evidence="2">G463</strain>
    </source>
</reference>
<gene>
    <name evidence="2" type="ORF">HT102_15210</name>
</gene>
<organism evidence="2 3">
    <name type="scientific">Lolliginicoccus lacisalsi</name>
    <dbReference type="NCBI Taxonomy" id="2742202"/>
    <lineage>
        <taxon>Bacteria</taxon>
        <taxon>Bacillati</taxon>
        <taxon>Actinomycetota</taxon>
        <taxon>Actinomycetes</taxon>
        <taxon>Mycobacteriales</taxon>
        <taxon>Hoyosellaceae</taxon>
        <taxon>Lolliginicoccus</taxon>
    </lineage>
</organism>
<protein>
    <submittedName>
        <fullName evidence="2">DUF3558 domain-containing protein</fullName>
    </submittedName>
</protein>
<sequence>MDARSVGGARGMLAVGVAAVAFLATACSPGGTGDGAPTATSDAEGTVLREAGLFFGECGGVSTEDLMALTGIRGVRLQERNSVGCRWEGGFFGPYASFSWYRGSPIGRERAVVELSGRGVRDVSVAGPSGELTGFAGWGRFICEVSIQSNSDFFVWSVVFAEELSDDEMCRRVLALAEATVNRAEP</sequence>
<keyword evidence="1" id="KW-0732">Signal</keyword>